<evidence type="ECO:0000256" key="1">
    <source>
        <dbReference type="ARBA" id="ARBA00023002"/>
    </source>
</evidence>
<evidence type="ECO:0000313" key="3">
    <source>
        <dbReference type="EMBL" id="ADZ71456.1"/>
    </source>
</evidence>
<keyword evidence="4" id="KW-1185">Reference proteome</keyword>
<sequence length="385" mass="39809">MTKPRDLAVVGAGVFGLSLARAAVARGLSVVVIEERAVGAGASGGVLGALMPHMPARWNAKKAFQFEALTTLAGHVAALEAETGLATGYRRCGRVMPIATADRRAHHLERAEESRLRWRTDETGYAYRVEEAGAHARWLAPETAPFGVVVETLAARVSPRCYLAALAASVGARAEILVGRAFAGFDEAAGRVRLADGTTLAARSLALANGYRAFAAIEALSESRSETLSEALDGRGIGAGEKGQALLLEGGGLEAMPAVYCDGLYVVPHDDGTVAVGSTADADLSDPRPDPAQTAALLSRARAFCPALEGCALLEAWAGIRPKPAARDPLVGLLPGCRQVFAATGGFKIGFAIAHLVADALAAEIAGEAARVALPPSFRPAHHVG</sequence>
<proteinExistence type="predicted"/>
<dbReference type="PANTHER" id="PTHR13847">
    <property type="entry name" value="SARCOSINE DEHYDROGENASE-RELATED"/>
    <property type="match status" value="1"/>
</dbReference>
<dbReference type="Gene3D" id="3.30.9.10">
    <property type="entry name" value="D-Amino Acid Oxidase, subunit A, domain 2"/>
    <property type="match status" value="1"/>
</dbReference>
<evidence type="ECO:0000313" key="4">
    <source>
        <dbReference type="Proteomes" id="UP000008130"/>
    </source>
</evidence>
<name>F2IW71_POLGS</name>
<dbReference type="Gene3D" id="3.50.50.60">
    <property type="entry name" value="FAD/NAD(P)-binding domain"/>
    <property type="match status" value="1"/>
</dbReference>
<dbReference type="KEGG" id="pgv:SL003B_3033"/>
<dbReference type="RefSeq" id="WP_013653769.1">
    <property type="nucleotide sequence ID" value="NC_015259.1"/>
</dbReference>
<reference evidence="3 4" key="1">
    <citation type="journal article" date="2011" name="J. Bacteriol.">
        <title>Complete genome sequence of Polymorphum gilvum SL003B-26A1T, a crude oil-degrading bacterium from oil-polluted saline soil.</title>
        <authorList>
            <person name="Li S.G."/>
            <person name="Tang Y.Q."/>
            <person name="Nie Y."/>
            <person name="Cai M."/>
            <person name="Wu X.L."/>
        </authorList>
    </citation>
    <scope>NUCLEOTIDE SEQUENCE [LARGE SCALE GENOMIC DNA]</scope>
    <source>
        <strain evidence="4">LMG 25793 / CGMCC 1.9160 / SL003B-26A1</strain>
    </source>
</reference>
<organism evidence="3 4">
    <name type="scientific">Polymorphum gilvum (strain LMG 25793 / CGMCC 1.9160 / SL003B-26A1)</name>
    <dbReference type="NCBI Taxonomy" id="991905"/>
    <lineage>
        <taxon>Bacteria</taxon>
        <taxon>Pseudomonadati</taxon>
        <taxon>Pseudomonadota</taxon>
        <taxon>Alphaproteobacteria</taxon>
        <taxon>Rhodobacterales</taxon>
        <taxon>Paracoccaceae</taxon>
        <taxon>Polymorphum</taxon>
    </lineage>
</organism>
<dbReference type="InterPro" id="IPR036188">
    <property type="entry name" value="FAD/NAD-bd_sf"/>
</dbReference>
<evidence type="ECO:0000259" key="2">
    <source>
        <dbReference type="Pfam" id="PF01266"/>
    </source>
</evidence>
<dbReference type="SUPFAM" id="SSF54373">
    <property type="entry name" value="FAD-linked reductases, C-terminal domain"/>
    <property type="match status" value="1"/>
</dbReference>
<dbReference type="InterPro" id="IPR006076">
    <property type="entry name" value="FAD-dep_OxRdtase"/>
</dbReference>
<dbReference type="GO" id="GO:0005737">
    <property type="term" value="C:cytoplasm"/>
    <property type="evidence" value="ECO:0007669"/>
    <property type="project" value="TreeGrafter"/>
</dbReference>
<dbReference type="EMBL" id="CP002568">
    <property type="protein sequence ID" value="ADZ71456.1"/>
    <property type="molecule type" value="Genomic_DNA"/>
</dbReference>
<dbReference type="SUPFAM" id="SSF51905">
    <property type="entry name" value="FAD/NAD(P)-binding domain"/>
    <property type="match status" value="1"/>
</dbReference>
<keyword evidence="1" id="KW-0560">Oxidoreductase</keyword>
<dbReference type="HOGENOM" id="CLU_007884_4_5_5"/>
<protein>
    <submittedName>
        <fullName evidence="3">FAD dependent oxidoreductase, putative</fullName>
    </submittedName>
</protein>
<dbReference type="GO" id="GO:0016491">
    <property type="term" value="F:oxidoreductase activity"/>
    <property type="evidence" value="ECO:0007669"/>
    <property type="project" value="UniProtKB-KW"/>
</dbReference>
<dbReference type="Proteomes" id="UP000008130">
    <property type="component" value="Chromosome"/>
</dbReference>
<gene>
    <name evidence="3" type="ordered locus">SL003B_3033</name>
</gene>
<dbReference type="STRING" id="991905.SL003B_3033"/>
<dbReference type="PANTHER" id="PTHR13847:SF289">
    <property type="entry name" value="GLYCINE OXIDASE"/>
    <property type="match status" value="1"/>
</dbReference>
<dbReference type="eggNOG" id="COG0665">
    <property type="taxonomic scope" value="Bacteria"/>
</dbReference>
<dbReference type="AlphaFoldDB" id="F2IW71"/>
<accession>F2IW71</accession>
<feature type="domain" description="FAD dependent oxidoreductase" evidence="2">
    <location>
        <begin position="6"/>
        <end position="362"/>
    </location>
</feature>
<dbReference type="PATRIC" id="fig|991905.3.peg.3117"/>
<dbReference type="Pfam" id="PF01266">
    <property type="entry name" value="DAO"/>
    <property type="match status" value="1"/>
</dbReference>